<evidence type="ECO:0000313" key="2">
    <source>
        <dbReference type="EMBL" id="QSL91520.1"/>
    </source>
</evidence>
<dbReference type="EMBL" id="CP070505">
    <property type="protein sequence ID" value="QSL91520.1"/>
    <property type="molecule type" value="Genomic_DNA"/>
</dbReference>
<feature type="transmembrane region" description="Helical" evidence="1">
    <location>
        <begin position="40"/>
        <end position="64"/>
    </location>
</feature>
<evidence type="ECO:0000256" key="1">
    <source>
        <dbReference type="SAM" id="Phobius"/>
    </source>
</evidence>
<proteinExistence type="predicted"/>
<accession>A0ABD7DWY3</accession>
<feature type="transmembrane region" description="Helical" evidence="1">
    <location>
        <begin position="12"/>
        <end position="34"/>
    </location>
</feature>
<dbReference type="RefSeq" id="WP_206417422.1">
    <property type="nucleotide sequence ID" value="NZ_CP070505.1"/>
</dbReference>
<sequence length="150" mass="16359">MEVKKPSTGAWLIIHVVFPLCPFLIEGGIRFVVFNNDLSLATFSSTTLAISSGLICLFVSQSLFSYKPIIPSDDEQERAIGTAHYFNILGIVCFVAFGVLVLLTALSESIPPIDVKNIKSTFDLIVLIGASVPVISSFFTQRSYKLKAVI</sequence>
<organism evidence="2 3">
    <name type="scientific">Ectopseudomonas toyotomiensis</name>
    <dbReference type="NCBI Taxonomy" id="554344"/>
    <lineage>
        <taxon>Bacteria</taxon>
        <taxon>Pseudomonadati</taxon>
        <taxon>Pseudomonadota</taxon>
        <taxon>Gammaproteobacteria</taxon>
        <taxon>Pseudomonadales</taxon>
        <taxon>Pseudomonadaceae</taxon>
        <taxon>Ectopseudomonas</taxon>
    </lineage>
</organism>
<dbReference type="KEGG" id="pty:JWV26_17350"/>
<gene>
    <name evidence="2" type="ORF">JWV26_17350</name>
</gene>
<evidence type="ECO:0000313" key="3">
    <source>
        <dbReference type="Proteomes" id="UP000663658"/>
    </source>
</evidence>
<dbReference type="Proteomes" id="UP000663658">
    <property type="component" value="Chromosome"/>
</dbReference>
<keyword evidence="1" id="KW-0472">Membrane</keyword>
<protein>
    <submittedName>
        <fullName evidence="2">Uncharacterized protein</fullName>
    </submittedName>
</protein>
<dbReference type="AlphaFoldDB" id="A0ABD7DWY3"/>
<reference evidence="2 3" key="1">
    <citation type="submission" date="2021-02" db="EMBL/GenBank/DDBJ databases">
        <title>Whole genome sequencing of Pseudomonas alcaliphila strain SM2.</title>
        <authorList>
            <person name="Alshamsi M.S."/>
            <person name="Sudalaimuthuasari N."/>
            <person name="Kundu B."/>
            <person name="AlMaskari R.S."/>
            <person name="Elmahi Y."/>
            <person name="Mundra S."/>
            <person name="Chandran S."/>
            <person name="Malik S."/>
            <person name="Hazzouri K.M."/>
            <person name="Amiri K.M.A."/>
        </authorList>
    </citation>
    <scope>NUCLEOTIDE SEQUENCE [LARGE SCALE GENOMIC DNA]</scope>
    <source>
        <strain evidence="2 3">SM2</strain>
    </source>
</reference>
<feature type="transmembrane region" description="Helical" evidence="1">
    <location>
        <begin position="85"/>
        <end position="106"/>
    </location>
</feature>
<keyword evidence="1" id="KW-0812">Transmembrane</keyword>
<name>A0ABD7DWY3_9GAMM</name>
<keyword evidence="1" id="KW-1133">Transmembrane helix</keyword>
<feature type="transmembrane region" description="Helical" evidence="1">
    <location>
        <begin position="118"/>
        <end position="139"/>
    </location>
</feature>